<accession>A0A7R8ZK92</accession>
<dbReference type="InterPro" id="IPR008952">
    <property type="entry name" value="Tetraspanin_EC2_sf"/>
</dbReference>
<evidence type="ECO:0000313" key="7">
    <source>
        <dbReference type="EMBL" id="CAD7224622.1"/>
    </source>
</evidence>
<dbReference type="AlphaFoldDB" id="A0A7R8ZK92"/>
<proteinExistence type="predicted"/>
<evidence type="ECO:0000256" key="3">
    <source>
        <dbReference type="ARBA" id="ARBA00022989"/>
    </source>
</evidence>
<dbReference type="SUPFAM" id="SSF48652">
    <property type="entry name" value="Tetraspanin"/>
    <property type="match status" value="1"/>
</dbReference>
<dbReference type="InterPro" id="IPR018499">
    <property type="entry name" value="Tetraspanin/Peripherin"/>
</dbReference>
<sequence length="633" mass="69467">MAAAVTSFKQPDLKEKLPLRPRFAEFLATINIPESVDQADSAATFMVNPLRSVGICLMAHEMPLSPSAMIACMTSEASRLRPCECRIKEEKDDEDVDVLKAAPKAALSAGAKAVTGAIAGGTAAIAIAELLPKLEPQLVDASAGPATLTPTKVHVCSCDCEPKCRERPAFLIGEGLNASLCYLDECTAEESILEEVFSTVCPEGEEQTYTSDSRTLCYDSEAVDKSTREIESFSLSIGKAIVPTQKTTEVSPMLWGISKDDVRRKRAPLIKTSPVPPKRNQKSIQGSGQIRPSPRIQIAGVDDNREVGADSLNSDTSTTTRYELQEELKRIQRRVSGFALLLLGVWLTLDQERILLFGLLGPIGSEVDALWTLALALLGLGVVVVFTGAFGCCGSIRRSKCILCLYIFVVLMVLASEVALAILSILFHGRVNRFVDESSEDNIVFRRLEVDYGRESRFTTIMDLAQYKFMCCGINGYEDYERTAWRLEYLGGSSLRVPLTCCVMRKSSKTSFLNPTPVNQTSCQSELQHRFLYDRYTERAAKIFQENSFFFFHRPIETQNHASFPRFAVNEGVWVWRERPLVQLGLSLGRSKGGNISGGEGSSLLAGDQGMRAAYILSTVALITALNAVNTGE</sequence>
<dbReference type="PANTHER" id="PTHR19282">
    <property type="entry name" value="TETRASPANIN"/>
    <property type="match status" value="1"/>
</dbReference>
<protein>
    <submittedName>
        <fullName evidence="7">Uncharacterized protein</fullName>
    </submittedName>
</protein>
<dbReference type="Pfam" id="PF00335">
    <property type="entry name" value="Tetraspanin"/>
    <property type="match status" value="1"/>
</dbReference>
<dbReference type="CDD" id="cd03127">
    <property type="entry name" value="tetraspanin_LEL"/>
    <property type="match status" value="1"/>
</dbReference>
<feature type="transmembrane region" description="Helical" evidence="6">
    <location>
        <begin position="403"/>
        <end position="427"/>
    </location>
</feature>
<dbReference type="Gene3D" id="1.10.1450.10">
    <property type="entry name" value="Tetraspanin"/>
    <property type="match status" value="1"/>
</dbReference>
<feature type="transmembrane region" description="Helical" evidence="6">
    <location>
        <begin position="369"/>
        <end position="391"/>
    </location>
</feature>
<name>A0A7R8ZK92_9CRUS</name>
<dbReference type="PANTHER" id="PTHR19282:SF477">
    <property type="entry name" value="TETRASPANIN"/>
    <property type="match status" value="1"/>
</dbReference>
<evidence type="ECO:0000256" key="5">
    <source>
        <dbReference type="SAM" id="MobiDB-lite"/>
    </source>
</evidence>
<evidence type="ECO:0000256" key="4">
    <source>
        <dbReference type="ARBA" id="ARBA00023136"/>
    </source>
</evidence>
<keyword evidence="2 6" id="KW-0812">Transmembrane</keyword>
<keyword evidence="3 6" id="KW-1133">Transmembrane helix</keyword>
<dbReference type="EMBL" id="OB660409">
    <property type="protein sequence ID" value="CAD7224622.1"/>
    <property type="molecule type" value="Genomic_DNA"/>
</dbReference>
<organism evidence="7">
    <name type="scientific">Cyprideis torosa</name>
    <dbReference type="NCBI Taxonomy" id="163714"/>
    <lineage>
        <taxon>Eukaryota</taxon>
        <taxon>Metazoa</taxon>
        <taxon>Ecdysozoa</taxon>
        <taxon>Arthropoda</taxon>
        <taxon>Crustacea</taxon>
        <taxon>Oligostraca</taxon>
        <taxon>Ostracoda</taxon>
        <taxon>Podocopa</taxon>
        <taxon>Podocopida</taxon>
        <taxon>Cytherocopina</taxon>
        <taxon>Cytheroidea</taxon>
        <taxon>Cytherideidae</taxon>
        <taxon>Cyprideis</taxon>
    </lineage>
</organism>
<reference evidence="7" key="1">
    <citation type="submission" date="2020-11" db="EMBL/GenBank/DDBJ databases">
        <authorList>
            <person name="Tran Van P."/>
        </authorList>
    </citation>
    <scope>NUCLEOTIDE SEQUENCE</scope>
</reference>
<comment type="subcellular location">
    <subcellularLocation>
        <location evidence="1">Membrane</location>
        <topology evidence="1">Multi-pass membrane protein</topology>
    </subcellularLocation>
</comment>
<dbReference type="PRINTS" id="PR00259">
    <property type="entry name" value="TMFOUR"/>
</dbReference>
<feature type="transmembrane region" description="Helical" evidence="6">
    <location>
        <begin position="331"/>
        <end position="349"/>
    </location>
</feature>
<gene>
    <name evidence="7" type="ORF">CTOB1V02_LOCUS2579</name>
</gene>
<feature type="region of interest" description="Disordered" evidence="5">
    <location>
        <begin position="271"/>
        <end position="291"/>
    </location>
</feature>
<dbReference type="GO" id="GO:0005886">
    <property type="term" value="C:plasma membrane"/>
    <property type="evidence" value="ECO:0007669"/>
    <property type="project" value="TreeGrafter"/>
</dbReference>
<evidence type="ECO:0000256" key="6">
    <source>
        <dbReference type="SAM" id="Phobius"/>
    </source>
</evidence>
<evidence type="ECO:0000256" key="1">
    <source>
        <dbReference type="ARBA" id="ARBA00004141"/>
    </source>
</evidence>
<evidence type="ECO:0000256" key="2">
    <source>
        <dbReference type="ARBA" id="ARBA00022692"/>
    </source>
</evidence>
<dbReference type="OrthoDB" id="10016273at2759"/>
<keyword evidence="4 6" id="KW-0472">Membrane</keyword>